<dbReference type="EMBL" id="JAGIQL010000069">
    <property type="protein sequence ID" value="MBP0459339.1"/>
    <property type="molecule type" value="Genomic_DNA"/>
</dbReference>
<feature type="compositionally biased region" description="Polar residues" evidence="1">
    <location>
        <begin position="37"/>
        <end position="48"/>
    </location>
</feature>
<sequence>MRPLPVMQAGVPAADLRASLLSVSVHGRDPQAGCATESATTRTAQSSGARPAALPRRRTGPSGWDPASAGRADRRSLETADIIVAHVRWEIACEIAVERPDDRLAPVTRPS</sequence>
<protein>
    <submittedName>
        <fullName evidence="2">Uncharacterized protein</fullName>
    </submittedName>
</protein>
<evidence type="ECO:0000313" key="3">
    <source>
        <dbReference type="Proteomes" id="UP000670475"/>
    </source>
</evidence>
<gene>
    <name evidence="2" type="ORF">JFN87_17770</name>
</gene>
<organism evidence="2 3">
    <name type="scientific">Streptomyces montanisoli</name>
    <dbReference type="NCBI Taxonomy" id="2798581"/>
    <lineage>
        <taxon>Bacteria</taxon>
        <taxon>Bacillati</taxon>
        <taxon>Actinomycetota</taxon>
        <taxon>Actinomycetes</taxon>
        <taxon>Kitasatosporales</taxon>
        <taxon>Streptomycetaceae</taxon>
        <taxon>Streptomyces</taxon>
    </lineage>
</organism>
<evidence type="ECO:0000313" key="2">
    <source>
        <dbReference type="EMBL" id="MBP0459339.1"/>
    </source>
</evidence>
<evidence type="ECO:0000256" key="1">
    <source>
        <dbReference type="SAM" id="MobiDB-lite"/>
    </source>
</evidence>
<name>A0A940RZ35_9ACTN</name>
<feature type="region of interest" description="Disordered" evidence="1">
    <location>
        <begin position="28"/>
        <end position="76"/>
    </location>
</feature>
<dbReference type="Proteomes" id="UP000670475">
    <property type="component" value="Unassembled WGS sequence"/>
</dbReference>
<proteinExistence type="predicted"/>
<dbReference type="RefSeq" id="WP_209341078.1">
    <property type="nucleotide sequence ID" value="NZ_JAGIQL010000069.1"/>
</dbReference>
<comment type="caution">
    <text evidence="2">The sequence shown here is derived from an EMBL/GenBank/DDBJ whole genome shotgun (WGS) entry which is preliminary data.</text>
</comment>
<accession>A0A940RZ35</accession>
<keyword evidence="3" id="KW-1185">Reference proteome</keyword>
<reference evidence="2" key="1">
    <citation type="submission" date="2021-03" db="EMBL/GenBank/DDBJ databases">
        <title>Whole genome sequence of Streptomyces bomunensis MMS17-BM035.</title>
        <authorList>
            <person name="Lee J.H."/>
        </authorList>
    </citation>
    <scope>NUCLEOTIDE SEQUENCE</scope>
    <source>
        <strain evidence="2">MMS17-BM035</strain>
    </source>
</reference>
<dbReference type="AlphaFoldDB" id="A0A940RZ35"/>